<evidence type="ECO:0000313" key="3">
    <source>
        <dbReference type="Proteomes" id="UP000011074"/>
    </source>
</evidence>
<reference evidence="2" key="2">
    <citation type="submission" date="2020-01" db="EMBL/GenBank/DDBJ databases">
        <authorList>
            <person name="Algora L."/>
            <person name="Schniete J.K."/>
            <person name="MacFadyen A."/>
            <person name="Hoskisson P.A."/>
            <person name="Hunter I.S."/>
            <person name="Herron P.R."/>
        </authorList>
    </citation>
    <scope>NUCLEOTIDE SEQUENCE</scope>
    <source>
        <strain evidence="2">ATCC 10970</strain>
    </source>
</reference>
<feature type="domain" description="HTH cro/C1-type" evidence="1">
    <location>
        <begin position="18"/>
        <end position="62"/>
    </location>
</feature>
<dbReference type="PROSITE" id="PS50943">
    <property type="entry name" value="HTH_CROC1"/>
    <property type="match status" value="1"/>
</dbReference>
<evidence type="ECO:0000259" key="1">
    <source>
        <dbReference type="PROSITE" id="PS50943"/>
    </source>
</evidence>
<reference evidence="2" key="1">
    <citation type="submission" date="2012-12" db="EMBL/GenBank/DDBJ databases">
        <authorList>
            <person name="Pethick F.E."/>
            <person name="MacFadyen A.C."/>
            <person name="Tang Z."/>
            <person name="Sangal V."/>
            <person name="Tze-Tze L."/>
            <person name="Chu J."/>
            <person name="Guo M."/>
            <person name="Kirby R."/>
            <person name="Hoskisson P.A."/>
            <person name="Herron P.R."/>
            <person name="Hunter I.S."/>
        </authorList>
    </citation>
    <scope>NUCLEOTIDE SEQUENCE</scope>
    <source>
        <strain evidence="2">ATCC 10970</strain>
    </source>
</reference>
<dbReference type="Proteomes" id="UP000011074">
    <property type="component" value="Chromosome"/>
</dbReference>
<dbReference type="SMART" id="SM00530">
    <property type="entry name" value="HTH_XRE"/>
    <property type="match status" value="1"/>
</dbReference>
<protein>
    <submittedName>
        <fullName evidence="2">Helix-turn-helix domain-containing protein</fullName>
    </submittedName>
</protein>
<dbReference type="Gene3D" id="1.10.260.40">
    <property type="entry name" value="lambda repressor-like DNA-binding domains"/>
    <property type="match status" value="1"/>
</dbReference>
<dbReference type="Pfam" id="PF13560">
    <property type="entry name" value="HTH_31"/>
    <property type="match status" value="1"/>
</dbReference>
<dbReference type="AlphaFoldDB" id="A0A8A1UPK3"/>
<dbReference type="CDD" id="cd00093">
    <property type="entry name" value="HTH_XRE"/>
    <property type="match status" value="1"/>
</dbReference>
<dbReference type="Pfam" id="PF19054">
    <property type="entry name" value="DUF5753"/>
    <property type="match status" value="1"/>
</dbReference>
<dbReference type="GO" id="GO:0003677">
    <property type="term" value="F:DNA binding"/>
    <property type="evidence" value="ECO:0007669"/>
    <property type="project" value="InterPro"/>
</dbReference>
<dbReference type="InterPro" id="IPR010982">
    <property type="entry name" value="Lambda_DNA-bd_dom_sf"/>
</dbReference>
<dbReference type="SUPFAM" id="SSF47413">
    <property type="entry name" value="lambda repressor-like DNA-binding domains"/>
    <property type="match status" value="1"/>
</dbReference>
<dbReference type="EMBL" id="CP048261">
    <property type="protein sequence ID" value="QST82037.1"/>
    <property type="molecule type" value="Genomic_DNA"/>
</dbReference>
<proteinExistence type="predicted"/>
<organism evidence="2 3">
    <name type="scientific">Streptomyces rimosus subsp. rimosus (strain ATCC 10970 / DSM 40260 / JCM 4667 / NRRL 2234)</name>
    <dbReference type="NCBI Taxonomy" id="1265868"/>
    <lineage>
        <taxon>Bacteria</taxon>
        <taxon>Bacillati</taxon>
        <taxon>Actinomycetota</taxon>
        <taxon>Actinomycetes</taxon>
        <taxon>Kitasatosporales</taxon>
        <taxon>Streptomycetaceae</taxon>
        <taxon>Streptomyces</taxon>
    </lineage>
</organism>
<dbReference type="InterPro" id="IPR001387">
    <property type="entry name" value="Cro/C1-type_HTH"/>
</dbReference>
<gene>
    <name evidence="2" type="ORF">SRIM_019380</name>
</gene>
<reference evidence="2" key="3">
    <citation type="journal article" date="2021" name="bioRxiv">
        <title>Bilateral symmetry of linear streptomycete chromosomes.</title>
        <authorList>
            <person name="Algora-Gallardo L."/>
            <person name="Schniete J.K."/>
            <person name="Mark D.R."/>
            <person name="Hunter I.S."/>
            <person name="Herron P.R."/>
        </authorList>
    </citation>
    <scope>NUCLEOTIDE SEQUENCE</scope>
    <source>
        <strain evidence="2">ATCC 10970</strain>
    </source>
</reference>
<dbReference type="InterPro" id="IPR043917">
    <property type="entry name" value="DUF5753"/>
</dbReference>
<name>A0A8A1UPK3_STRR1</name>
<sequence>MPPRTTPTVRQQRLGAELRKLRENAGMTASAAGSLLGVDQARISNIERGRAGISATRVRTLACNYACGNRALIDALAAMAGDRVRHWWEEYRGTLPAGPLDIAEMEFHATELRTAQTSTLPGLLQTIDHARVVFNQGVPPLPPHEVEHRTSFRIKRQATIYRDGAVPYTAVIHEAALRMQFGGPSIARKQLEHIIAASERDNVTVLVIPFSAGEFPGSGQTIAYAAGPTPELDTVQLDQMGGPVFHDAAAQLSRYRAVMELLTRKALTAAASRDFIRDIAHEL</sequence>
<evidence type="ECO:0000313" key="2">
    <source>
        <dbReference type="EMBL" id="QST82037.1"/>
    </source>
</evidence>
<accession>A0A8A1UPK3</accession>